<name>A0A9D4U6Y7_ADICA</name>
<proteinExistence type="predicted"/>
<organism evidence="1 2">
    <name type="scientific">Adiantum capillus-veneris</name>
    <name type="common">Maidenhair fern</name>
    <dbReference type="NCBI Taxonomy" id="13818"/>
    <lineage>
        <taxon>Eukaryota</taxon>
        <taxon>Viridiplantae</taxon>
        <taxon>Streptophyta</taxon>
        <taxon>Embryophyta</taxon>
        <taxon>Tracheophyta</taxon>
        <taxon>Polypodiopsida</taxon>
        <taxon>Polypodiidae</taxon>
        <taxon>Polypodiales</taxon>
        <taxon>Pteridineae</taxon>
        <taxon>Pteridaceae</taxon>
        <taxon>Vittarioideae</taxon>
        <taxon>Adiantum</taxon>
    </lineage>
</organism>
<reference evidence="1" key="1">
    <citation type="submission" date="2021-01" db="EMBL/GenBank/DDBJ databases">
        <title>Adiantum capillus-veneris genome.</title>
        <authorList>
            <person name="Fang Y."/>
            <person name="Liao Q."/>
        </authorList>
    </citation>
    <scope>NUCLEOTIDE SEQUENCE</scope>
    <source>
        <strain evidence="1">H3</strain>
        <tissue evidence="1">Leaf</tissue>
    </source>
</reference>
<dbReference type="EMBL" id="JABFUD020000022">
    <property type="protein sequence ID" value="KAI5062492.1"/>
    <property type="molecule type" value="Genomic_DNA"/>
</dbReference>
<evidence type="ECO:0000313" key="2">
    <source>
        <dbReference type="Proteomes" id="UP000886520"/>
    </source>
</evidence>
<comment type="caution">
    <text evidence="1">The sequence shown here is derived from an EMBL/GenBank/DDBJ whole genome shotgun (WGS) entry which is preliminary data.</text>
</comment>
<keyword evidence="2" id="KW-1185">Reference proteome</keyword>
<evidence type="ECO:0000313" key="1">
    <source>
        <dbReference type="EMBL" id="KAI5062492.1"/>
    </source>
</evidence>
<dbReference type="AlphaFoldDB" id="A0A9D4U6Y7"/>
<sequence>MAANASSSNLHDAASPSCRLPSRRALSVELAVHLHARVFASLEATPPLPEVVQDNNHTPQHEAVEAHSARGSASATLSRGKSWPFSPDALILRGAQRRGDGERCKCFGRVSTRDKKMDDTCQNEAMLQEETQADEDLRIDRIEDALVAIMKEFLGDRTTSQPSLRAVLLGAIETIKEPVNIYNVNVADVQGTRLEEQIFLLRKELSSLPCMNSESILCHLNQTPGLLLSVVTDSDCTHASPLNPALRENTSCIVYDLNEAQHLLLCPDAEHPTEGSAEINTGPPRLCYDRFALHVEDPIERSQIIACGKHSQQHFSFLREFRR</sequence>
<dbReference type="Proteomes" id="UP000886520">
    <property type="component" value="Chromosome 22"/>
</dbReference>
<protein>
    <submittedName>
        <fullName evidence="1">Uncharacterized protein</fullName>
    </submittedName>
</protein>
<gene>
    <name evidence="1" type="ORF">GOP47_0023031</name>
</gene>
<accession>A0A9D4U6Y7</accession>